<evidence type="ECO:0000313" key="3">
    <source>
        <dbReference type="Proteomes" id="UP000265618"/>
    </source>
</evidence>
<name>A0A9K3CW85_9EUKA</name>
<accession>A0A9K3CW85</accession>
<dbReference type="EMBL" id="BDIP01001403">
    <property type="protein sequence ID" value="GIQ84331.1"/>
    <property type="molecule type" value="Genomic_DNA"/>
</dbReference>
<feature type="region of interest" description="Disordered" evidence="1">
    <location>
        <begin position="1"/>
        <end position="42"/>
    </location>
</feature>
<feature type="compositionally biased region" description="Basic and acidic residues" evidence="1">
    <location>
        <begin position="1"/>
        <end position="32"/>
    </location>
</feature>
<proteinExistence type="predicted"/>
<feature type="compositionally biased region" description="Basic and acidic residues" evidence="1">
    <location>
        <begin position="130"/>
        <end position="144"/>
    </location>
</feature>
<dbReference type="Proteomes" id="UP000265618">
    <property type="component" value="Unassembled WGS sequence"/>
</dbReference>
<dbReference type="AlphaFoldDB" id="A0A9K3CW85"/>
<sequence length="187" mass="21353">MGFEDRFQDKSPDKQKGERGRERERERERDVPVKGYALPDGIPATVCNGNVYPYPSQDQAPYSQIHRPAAPTLEPVTDQPIIPDGVLTPMSVADNQALLTAVTMASTLQEQNKELQETVSAMKAAIRDLERERDQAPEQREDRGGVMGAAETLSQRRVWEREREREREVHEFQVRLSSEICTVTYIW</sequence>
<feature type="region of interest" description="Disordered" evidence="1">
    <location>
        <begin position="130"/>
        <end position="149"/>
    </location>
</feature>
<keyword evidence="3" id="KW-1185">Reference proteome</keyword>
<reference evidence="2 3" key="1">
    <citation type="journal article" date="2018" name="PLoS ONE">
        <title>The draft genome of Kipferlia bialata reveals reductive genome evolution in fornicate parasites.</title>
        <authorList>
            <person name="Tanifuji G."/>
            <person name="Takabayashi S."/>
            <person name="Kume K."/>
            <person name="Takagi M."/>
            <person name="Nakayama T."/>
            <person name="Kamikawa R."/>
            <person name="Inagaki Y."/>
            <person name="Hashimoto T."/>
        </authorList>
    </citation>
    <scope>NUCLEOTIDE SEQUENCE [LARGE SCALE GENOMIC DNA]</scope>
    <source>
        <strain evidence="2">NY0173</strain>
    </source>
</reference>
<protein>
    <submittedName>
        <fullName evidence="2">Uncharacterized protein</fullName>
    </submittedName>
</protein>
<gene>
    <name evidence="2" type="ORF">KIPB_005804</name>
</gene>
<evidence type="ECO:0000256" key="1">
    <source>
        <dbReference type="SAM" id="MobiDB-lite"/>
    </source>
</evidence>
<comment type="caution">
    <text evidence="2">The sequence shown here is derived from an EMBL/GenBank/DDBJ whole genome shotgun (WGS) entry which is preliminary data.</text>
</comment>
<evidence type="ECO:0000313" key="2">
    <source>
        <dbReference type="EMBL" id="GIQ84331.1"/>
    </source>
</evidence>
<organism evidence="2 3">
    <name type="scientific">Kipferlia bialata</name>
    <dbReference type="NCBI Taxonomy" id="797122"/>
    <lineage>
        <taxon>Eukaryota</taxon>
        <taxon>Metamonada</taxon>
        <taxon>Carpediemonas-like organisms</taxon>
        <taxon>Kipferlia</taxon>
    </lineage>
</organism>